<feature type="region of interest" description="Disordered" evidence="1">
    <location>
        <begin position="57"/>
        <end position="83"/>
    </location>
</feature>
<feature type="compositionally biased region" description="Basic and acidic residues" evidence="1">
    <location>
        <begin position="57"/>
        <end position="71"/>
    </location>
</feature>
<gene>
    <name evidence="3" type="primary">LOC114487189</name>
</gene>
<dbReference type="AlphaFoldDB" id="A0A455BSB0"/>
<proteinExistence type="predicted"/>
<evidence type="ECO:0000256" key="1">
    <source>
        <dbReference type="SAM" id="MobiDB-lite"/>
    </source>
</evidence>
<dbReference type="InParanoid" id="A0A455BSB0"/>
<reference evidence="3" key="1">
    <citation type="submission" date="2025-08" db="UniProtKB">
        <authorList>
            <consortium name="RefSeq"/>
        </authorList>
    </citation>
    <scope>IDENTIFICATION</scope>
    <source>
        <tissue evidence="3">Muscle</tissue>
    </source>
</reference>
<dbReference type="RefSeq" id="XP_028351854.1">
    <property type="nucleotide sequence ID" value="XM_028496053.1"/>
</dbReference>
<dbReference type="Proteomes" id="UP000248484">
    <property type="component" value="Chromosome 11"/>
</dbReference>
<dbReference type="KEGG" id="pcad:114487189"/>
<organism evidence="2 3">
    <name type="scientific">Physeter macrocephalus</name>
    <name type="common">Sperm whale</name>
    <name type="synonym">Physeter catodon</name>
    <dbReference type="NCBI Taxonomy" id="9755"/>
    <lineage>
        <taxon>Eukaryota</taxon>
        <taxon>Metazoa</taxon>
        <taxon>Chordata</taxon>
        <taxon>Craniata</taxon>
        <taxon>Vertebrata</taxon>
        <taxon>Euteleostomi</taxon>
        <taxon>Mammalia</taxon>
        <taxon>Eutheria</taxon>
        <taxon>Laurasiatheria</taxon>
        <taxon>Artiodactyla</taxon>
        <taxon>Whippomorpha</taxon>
        <taxon>Cetacea</taxon>
        <taxon>Odontoceti</taxon>
        <taxon>Physeteridae</taxon>
        <taxon>Physeter</taxon>
    </lineage>
</organism>
<protein>
    <submittedName>
        <fullName evidence="3">Uncharacterized protein isoform X1</fullName>
    </submittedName>
</protein>
<accession>A0A455BSB0</accession>
<sequence>MTLSLSVSICDGRRTRRPSPRRTRMWVFLVPGTVQALALSKEQRKVLAFREPRLMENPKEEVHASSTDRRGSVRASPDLRPSVPLRDLATCSPGFRQPPSLPPSSWVTRGQFLHAHQSPQSTRGDGHRGSHLPPRMAARLRASHSAHPQPLYICCLPGLIVLRSAVGC</sequence>
<evidence type="ECO:0000313" key="3">
    <source>
        <dbReference type="RefSeq" id="XP_028351854.1"/>
    </source>
</evidence>
<evidence type="ECO:0000313" key="2">
    <source>
        <dbReference type="Proteomes" id="UP000248484"/>
    </source>
</evidence>
<name>A0A455BSB0_PHYMC</name>
<dbReference type="GeneID" id="114487189"/>
<keyword evidence="2" id="KW-1185">Reference proteome</keyword>